<reference evidence="1" key="3">
    <citation type="submission" date="2016-06" db="EMBL/GenBank/DDBJ databases">
        <authorList>
            <person name="Kjaerup R.B."/>
            <person name="Dalgaard T.S."/>
            <person name="Juul-Madsen H.R."/>
        </authorList>
    </citation>
    <scope>NUCLEOTIDE SEQUENCE</scope>
    <source>
        <strain evidence="1">R7ANS::ICEMlSym2042</strain>
    </source>
</reference>
<protein>
    <submittedName>
        <fullName evidence="1">Uncharacterized protein</fullName>
    </submittedName>
</protein>
<dbReference type="EMBL" id="LYTK01000023">
    <property type="protein sequence ID" value="OBQ59040.1"/>
    <property type="molecule type" value="Genomic_DNA"/>
</dbReference>
<comment type="caution">
    <text evidence="1">The sequence shown here is derived from an EMBL/GenBank/DDBJ whole genome shotgun (WGS) entry which is preliminary data.</text>
</comment>
<evidence type="ECO:0000313" key="2">
    <source>
        <dbReference type="EMBL" id="OBQ59040.1"/>
    </source>
</evidence>
<dbReference type="Proteomes" id="UP000093737">
    <property type="component" value="Unassembled WGS sequence"/>
</dbReference>
<sequence length="59" mass="6974">MCKVDRRQKSRLSEEVGEFEMVGQLQLISQHNFHRTSELMERFSPFGLFFRSRHTKGSG</sequence>
<evidence type="ECO:0000313" key="1">
    <source>
        <dbReference type="EMBL" id="OBP79980.1"/>
    </source>
</evidence>
<dbReference type="EMBL" id="LZTJ01000002">
    <property type="protein sequence ID" value="OBP79980.1"/>
    <property type="molecule type" value="Genomic_DNA"/>
</dbReference>
<proteinExistence type="predicted"/>
<organism evidence="1 4">
    <name type="scientific">Rhizobium loti</name>
    <name type="common">Mesorhizobium loti</name>
    <dbReference type="NCBI Taxonomy" id="381"/>
    <lineage>
        <taxon>Bacteria</taxon>
        <taxon>Pseudomonadati</taxon>
        <taxon>Pseudomonadota</taxon>
        <taxon>Alphaproteobacteria</taxon>
        <taxon>Hyphomicrobiales</taxon>
        <taxon>Phyllobacteriaceae</taxon>
        <taxon>Mesorhizobium</taxon>
    </lineage>
</organism>
<reference evidence="2 3" key="1">
    <citation type="submission" date="2016-05" db="EMBL/GenBank/DDBJ databases">
        <authorList>
            <person name="Ramsay J.P."/>
        </authorList>
    </citation>
    <scope>NUCLEOTIDE SEQUENCE [LARGE SCALE GENOMIC DNA]</scope>
    <source>
        <strain evidence="2 3">NZP2042</strain>
    </source>
</reference>
<dbReference type="AlphaFoldDB" id="A0A1A5R0A7"/>
<name>A0A1A5R0A7_RHILI</name>
<gene>
    <name evidence="2" type="ORF">A8145_25665</name>
    <name evidence="1" type="ORF">BAE39_27040</name>
</gene>
<evidence type="ECO:0000313" key="4">
    <source>
        <dbReference type="Proteomes" id="UP000093748"/>
    </source>
</evidence>
<evidence type="ECO:0000313" key="3">
    <source>
        <dbReference type="Proteomes" id="UP000093737"/>
    </source>
</evidence>
<reference evidence="4" key="2">
    <citation type="submission" date="2016-06" db="EMBL/GenBank/DDBJ databases">
        <title>NZP2037 Pacbio-Illumina hybrid assembly.</title>
        <authorList>
            <person name="Ramsay J.P."/>
        </authorList>
    </citation>
    <scope>NUCLEOTIDE SEQUENCE [LARGE SCALE GENOMIC DNA]</scope>
    <source>
        <strain evidence="4">R7ANS::ICEMlSym2042</strain>
    </source>
</reference>
<dbReference type="Proteomes" id="UP000093748">
    <property type="component" value="Unassembled WGS sequence"/>
</dbReference>
<accession>A0A1A5R0A7</accession>